<feature type="compositionally biased region" description="Basic and acidic residues" evidence="1">
    <location>
        <begin position="91"/>
        <end position="101"/>
    </location>
</feature>
<dbReference type="AlphaFoldDB" id="A0A4P6LYR5"/>
<proteinExistence type="predicted"/>
<dbReference type="InterPro" id="IPR036390">
    <property type="entry name" value="WH_DNA-bd_sf"/>
</dbReference>
<evidence type="ECO:0000313" key="2">
    <source>
        <dbReference type="EMBL" id="QBE97052.1"/>
    </source>
</evidence>
<dbReference type="EMBL" id="CP035945">
    <property type="protein sequence ID" value="QBE97052.1"/>
    <property type="molecule type" value="Genomic_DNA"/>
</dbReference>
<reference evidence="2 3" key="1">
    <citation type="submission" date="2019-01" db="EMBL/GenBank/DDBJ databases">
        <title>PMF-metabolizing Aryl O-demethylase.</title>
        <authorList>
            <person name="Kim M."/>
        </authorList>
    </citation>
    <scope>NUCLEOTIDE SEQUENCE [LARGE SCALE GENOMIC DNA]</scope>
    <source>
        <strain evidence="2 3">PMF1</strain>
    </source>
</reference>
<dbReference type="Proteomes" id="UP000289794">
    <property type="component" value="Chromosome"/>
</dbReference>
<sequence>MDYDGDFRVNLYRKELLTDGNPLELTTSAGNVSESAGTVQKNAGNTSKSAGTVPENAGNASESAGTVPENAGNASESAGTVPESAGSVSESARRVPEHSEKISSNAGKQLFKLYAKEQHRIIMDHIKINGYITSSQTETLLHIKQRRARDILSRMTREGLLERRGSGKNTVYYPAS</sequence>
<dbReference type="Gene3D" id="1.10.10.10">
    <property type="entry name" value="Winged helix-like DNA-binding domain superfamily/Winged helix DNA-binding domain"/>
    <property type="match status" value="1"/>
</dbReference>
<dbReference type="SUPFAM" id="SSF46785">
    <property type="entry name" value="Winged helix' DNA-binding domain"/>
    <property type="match status" value="1"/>
</dbReference>
<feature type="compositionally biased region" description="Polar residues" evidence="1">
    <location>
        <begin position="24"/>
        <end position="50"/>
    </location>
</feature>
<evidence type="ECO:0000313" key="3">
    <source>
        <dbReference type="Proteomes" id="UP000289794"/>
    </source>
</evidence>
<evidence type="ECO:0000256" key="1">
    <source>
        <dbReference type="SAM" id="MobiDB-lite"/>
    </source>
</evidence>
<dbReference type="InterPro" id="IPR036388">
    <property type="entry name" value="WH-like_DNA-bd_sf"/>
</dbReference>
<name>A0A4P6LYR5_9FIRM</name>
<accession>A0A4P6LYR5</accession>
<organism evidence="2 3">
    <name type="scientific">Blautia producta</name>
    <dbReference type="NCBI Taxonomy" id="33035"/>
    <lineage>
        <taxon>Bacteria</taxon>
        <taxon>Bacillati</taxon>
        <taxon>Bacillota</taxon>
        <taxon>Clostridia</taxon>
        <taxon>Lachnospirales</taxon>
        <taxon>Lachnospiraceae</taxon>
        <taxon>Blautia</taxon>
    </lineage>
</organism>
<gene>
    <name evidence="2" type="ORF">PMF13cell1_02601</name>
</gene>
<dbReference type="KEGG" id="bpro:PMF13cell1_02601"/>
<feature type="region of interest" description="Disordered" evidence="1">
    <location>
        <begin position="22"/>
        <end position="103"/>
    </location>
</feature>
<protein>
    <submittedName>
        <fullName evidence="2">Uncharacterized protein</fullName>
    </submittedName>
</protein>